<dbReference type="InterPro" id="IPR003839">
    <property type="entry name" value="7TM_GPCR_serpentine_rcpt_Sru"/>
</dbReference>
<dbReference type="PANTHER" id="PTHR46045">
    <property type="entry name" value="SERPENTINE RECEPTOR, CLASS U-RELATED"/>
    <property type="match status" value="1"/>
</dbReference>
<dbReference type="Pfam" id="PF10322">
    <property type="entry name" value="7TM_GPCR_Sru"/>
    <property type="match status" value="1"/>
</dbReference>
<feature type="transmembrane region" description="Helical" evidence="1">
    <location>
        <begin position="20"/>
        <end position="42"/>
    </location>
</feature>
<evidence type="ECO:0000256" key="1">
    <source>
        <dbReference type="SAM" id="Phobius"/>
    </source>
</evidence>
<accession>A0A1I7UW64</accession>
<sequence>MNNETIHGKSDYLNYEFDLFTLPVLFAAIPILYILPTICVVIRIIRVYIDHVFMKKDEIINPHVFSVIVLQFVISFIYILADYSTIRLPSTGILTSWCSSQQPNHGLKILYFLSVYLNYIALLFPFLLSILRSLPVFYPIRVSELCARIVRIGTPIMFIYPFLFCFPLFPALGDCRQLLGSYPFGSIYIYWSQSLFDAVAIFHPSSSVYLVAIRPYGNDCDFVLVPWIFYSTHPIFKIEKTESNGTARRVLTL</sequence>
<evidence type="ECO:0000313" key="2">
    <source>
        <dbReference type="Proteomes" id="UP000095282"/>
    </source>
</evidence>
<feature type="transmembrane region" description="Helical" evidence="1">
    <location>
        <begin position="152"/>
        <end position="172"/>
    </location>
</feature>
<proteinExistence type="predicted"/>
<keyword evidence="1" id="KW-0812">Transmembrane</keyword>
<dbReference type="WBParaSite" id="Csp11.Scaffold630.g19953.t1">
    <property type="protein sequence ID" value="Csp11.Scaffold630.g19953.t1"/>
    <property type="gene ID" value="Csp11.Scaffold630.g19953"/>
</dbReference>
<dbReference type="PANTHER" id="PTHR46045:SF13">
    <property type="entry name" value="SERPENTINE RECEPTOR, CLASS U"/>
    <property type="match status" value="1"/>
</dbReference>
<feature type="transmembrane region" description="Helical" evidence="1">
    <location>
        <begin position="63"/>
        <end position="81"/>
    </location>
</feature>
<keyword evidence="2" id="KW-1185">Reference proteome</keyword>
<protein>
    <submittedName>
        <fullName evidence="3">Serpentine receptor class gamma</fullName>
    </submittedName>
</protein>
<dbReference type="Proteomes" id="UP000095282">
    <property type="component" value="Unplaced"/>
</dbReference>
<dbReference type="AlphaFoldDB" id="A0A1I7UW64"/>
<evidence type="ECO:0000313" key="3">
    <source>
        <dbReference type="WBParaSite" id="Csp11.Scaffold630.g19953.t1"/>
    </source>
</evidence>
<keyword evidence="1" id="KW-0472">Membrane</keyword>
<dbReference type="STRING" id="1561998.A0A1I7UW64"/>
<name>A0A1I7UW64_9PELO</name>
<reference evidence="3" key="1">
    <citation type="submission" date="2016-11" db="UniProtKB">
        <authorList>
            <consortium name="WormBaseParasite"/>
        </authorList>
    </citation>
    <scope>IDENTIFICATION</scope>
</reference>
<feature type="transmembrane region" description="Helical" evidence="1">
    <location>
        <begin position="109"/>
        <end position="131"/>
    </location>
</feature>
<organism evidence="2 3">
    <name type="scientific">Caenorhabditis tropicalis</name>
    <dbReference type="NCBI Taxonomy" id="1561998"/>
    <lineage>
        <taxon>Eukaryota</taxon>
        <taxon>Metazoa</taxon>
        <taxon>Ecdysozoa</taxon>
        <taxon>Nematoda</taxon>
        <taxon>Chromadorea</taxon>
        <taxon>Rhabditida</taxon>
        <taxon>Rhabditina</taxon>
        <taxon>Rhabditomorpha</taxon>
        <taxon>Rhabditoidea</taxon>
        <taxon>Rhabditidae</taxon>
        <taxon>Peloderinae</taxon>
        <taxon>Caenorhabditis</taxon>
    </lineage>
</organism>
<keyword evidence="1" id="KW-1133">Transmembrane helix</keyword>